<dbReference type="InterPro" id="IPR036116">
    <property type="entry name" value="FN3_sf"/>
</dbReference>
<accession>A0ABX1ZNU6</accession>
<dbReference type="Pfam" id="PF00041">
    <property type="entry name" value="fn3"/>
    <property type="match status" value="4"/>
</dbReference>
<dbReference type="RefSeq" id="WP_171684155.1">
    <property type="nucleotide sequence ID" value="NZ_WHNZ01000030.1"/>
</dbReference>
<evidence type="ECO:0000259" key="3">
    <source>
        <dbReference type="PROSITE" id="PS50853"/>
    </source>
</evidence>
<dbReference type="InterPro" id="IPR050991">
    <property type="entry name" value="ECM_Regulatory_Proteins"/>
</dbReference>
<protein>
    <recommendedName>
        <fullName evidence="3">Fibronectin type-III domain-containing protein</fullName>
    </recommendedName>
</protein>
<evidence type="ECO:0000256" key="2">
    <source>
        <dbReference type="SAM" id="MobiDB-lite"/>
    </source>
</evidence>
<dbReference type="PANTHER" id="PTHR46708:SF2">
    <property type="entry name" value="FIBRONECTIN TYPE-III DOMAIN-CONTAINING PROTEIN"/>
    <property type="match status" value="1"/>
</dbReference>
<reference evidence="4 5" key="1">
    <citation type="submission" date="2019-10" db="EMBL/GenBank/DDBJ databases">
        <title>Description of Paenibacillus pedi sp. nov.</title>
        <authorList>
            <person name="Carlier A."/>
            <person name="Qi S."/>
        </authorList>
    </citation>
    <scope>NUCLEOTIDE SEQUENCE [LARGE SCALE GENOMIC DNA]</scope>
    <source>
        <strain evidence="4 5">LMG 31457</strain>
    </source>
</reference>
<feature type="compositionally biased region" description="Polar residues" evidence="2">
    <location>
        <begin position="307"/>
        <end position="319"/>
    </location>
</feature>
<dbReference type="PANTHER" id="PTHR46708">
    <property type="entry name" value="TENASCIN"/>
    <property type="match status" value="1"/>
</dbReference>
<dbReference type="CDD" id="cd00063">
    <property type="entry name" value="FN3"/>
    <property type="match status" value="4"/>
</dbReference>
<organism evidence="4 5">
    <name type="scientific">Paenibacillus planticolens</name>
    <dbReference type="NCBI Taxonomy" id="2654976"/>
    <lineage>
        <taxon>Bacteria</taxon>
        <taxon>Bacillati</taxon>
        <taxon>Bacillota</taxon>
        <taxon>Bacilli</taxon>
        <taxon>Bacillales</taxon>
        <taxon>Paenibacillaceae</taxon>
        <taxon>Paenibacillus</taxon>
    </lineage>
</organism>
<evidence type="ECO:0000256" key="1">
    <source>
        <dbReference type="ARBA" id="ARBA00022737"/>
    </source>
</evidence>
<sequence>MPDNVEKMIKIGQDTPPQFKNRRTGKWQLVMGEDEGYLVKSPSLVASGPFSGTATMNKEFTRAMKAFVISNDGNASLTITINDGEGSGDTYTVYAGAVFDEVLPPFTSITINTNVPFQAYGRYELGSTATIPEPEPDITPPDNVTNLTVTNLTATSLTLHWNASASDDCVGYDIFRGPTQITSVTGRMDTTYNVSGLTQATQYTFTVKAKDAAGNISSGTSTTVTTASSADTTPPENVTNLTTANITQTSLTLNWAASVSSDVASYDIYNGSTFLANVTATTYNVNGLAASTAYTFWVKAKDTSGNAASGTSVNATTSAPEVDTTPPTNVTNLTTSGLTQIGVTLNWGAATDNVGVTGYEIYNGATKVTTVSGTTLTYNATGLTASTQYTFTVKARDAAGNVSSGTSVTVTTAAAPPNPVTGLTVGTVTSSSVQLTWTANADHYEVSYSTDGTNYTVANGNVKGTSFTVTGLNASTIYTIKVAALDASNNRSTGNPTVQATTAASSGRTLVASDNFNRPNGAIGTAVTGQSWNAGGADTPPTIISNRVGFATGSTNFPSIDIGVSNNFDVEMDFILPSLLTGNISGVSARVNASNNQCLIFGASTNGTRAGFLTTLTGASTTPTTVNFSFVIDQVYRLKLEVRGNVYKGYIDGVLIQTYTDANNIGLTNTKHGFVFYTAAAPRGDNFEIYTV</sequence>
<evidence type="ECO:0000313" key="5">
    <source>
        <dbReference type="Proteomes" id="UP000618579"/>
    </source>
</evidence>
<proteinExistence type="predicted"/>
<dbReference type="PROSITE" id="PS50853">
    <property type="entry name" value="FN3"/>
    <property type="match status" value="4"/>
</dbReference>
<name>A0ABX1ZNU6_9BACL</name>
<evidence type="ECO:0000313" key="4">
    <source>
        <dbReference type="EMBL" id="NOV01333.1"/>
    </source>
</evidence>
<comment type="caution">
    <text evidence="4">The sequence shown here is derived from an EMBL/GenBank/DDBJ whole genome shotgun (WGS) entry which is preliminary data.</text>
</comment>
<dbReference type="SUPFAM" id="SSF49265">
    <property type="entry name" value="Fibronectin type III"/>
    <property type="match status" value="2"/>
</dbReference>
<gene>
    <name evidence="4" type="ORF">GC097_15050</name>
</gene>
<feature type="domain" description="Fibronectin type-III" evidence="3">
    <location>
        <begin position="419"/>
        <end position="505"/>
    </location>
</feature>
<dbReference type="Gene3D" id="2.60.40.10">
    <property type="entry name" value="Immunoglobulins"/>
    <property type="match status" value="4"/>
</dbReference>
<dbReference type="InterPro" id="IPR003961">
    <property type="entry name" value="FN3_dom"/>
</dbReference>
<dbReference type="Gene3D" id="2.60.120.560">
    <property type="entry name" value="Exo-inulinase, domain 1"/>
    <property type="match status" value="1"/>
</dbReference>
<keyword evidence="5" id="KW-1185">Reference proteome</keyword>
<dbReference type="SMART" id="SM00060">
    <property type="entry name" value="FN3"/>
    <property type="match status" value="4"/>
</dbReference>
<feature type="domain" description="Fibronectin type-III" evidence="3">
    <location>
        <begin position="140"/>
        <end position="229"/>
    </location>
</feature>
<feature type="domain" description="Fibronectin type-III" evidence="3">
    <location>
        <begin position="234"/>
        <end position="320"/>
    </location>
</feature>
<dbReference type="Proteomes" id="UP000618579">
    <property type="component" value="Unassembled WGS sequence"/>
</dbReference>
<feature type="domain" description="Fibronectin type-III" evidence="3">
    <location>
        <begin position="326"/>
        <end position="415"/>
    </location>
</feature>
<feature type="region of interest" description="Disordered" evidence="2">
    <location>
        <begin position="307"/>
        <end position="331"/>
    </location>
</feature>
<dbReference type="EMBL" id="WHNZ01000030">
    <property type="protein sequence ID" value="NOV01333.1"/>
    <property type="molecule type" value="Genomic_DNA"/>
</dbReference>
<dbReference type="InterPro" id="IPR013783">
    <property type="entry name" value="Ig-like_fold"/>
</dbReference>
<keyword evidence="1" id="KW-0677">Repeat</keyword>